<evidence type="ECO:0000313" key="2">
    <source>
        <dbReference type="EMBL" id="ACV62184.1"/>
    </source>
</evidence>
<dbReference type="OrthoDB" id="159408at2"/>
<dbReference type="InterPro" id="IPR024264">
    <property type="entry name" value="DUF3786"/>
</dbReference>
<dbReference type="Proteomes" id="UP000002217">
    <property type="component" value="Chromosome"/>
</dbReference>
<proteinExistence type="predicted"/>
<evidence type="ECO:0000313" key="3">
    <source>
        <dbReference type="Proteomes" id="UP000002217"/>
    </source>
</evidence>
<dbReference type="EMBL" id="CP001720">
    <property type="protein sequence ID" value="ACV62184.1"/>
    <property type="molecule type" value="Genomic_DNA"/>
</dbReference>
<reference evidence="2 3" key="1">
    <citation type="journal article" date="2009" name="Stand. Genomic Sci.">
        <title>Complete genome sequence of Desulfotomaculum acetoxidans type strain (5575).</title>
        <authorList>
            <person name="Spring S."/>
            <person name="Lapidus A."/>
            <person name="Schroder M."/>
            <person name="Gleim D."/>
            <person name="Sims D."/>
            <person name="Meincke L."/>
            <person name="Glavina Del Rio T."/>
            <person name="Tice H."/>
            <person name="Copeland A."/>
            <person name="Cheng J.F."/>
            <person name="Lucas S."/>
            <person name="Chen F."/>
            <person name="Nolan M."/>
            <person name="Bruce D."/>
            <person name="Goodwin L."/>
            <person name="Pitluck S."/>
            <person name="Ivanova N."/>
            <person name="Mavromatis K."/>
            <person name="Mikhailova N."/>
            <person name="Pati A."/>
            <person name="Chen A."/>
            <person name="Palaniappan K."/>
            <person name="Land M."/>
            <person name="Hauser L."/>
            <person name="Chang Y.J."/>
            <person name="Jeffries C.D."/>
            <person name="Chain P."/>
            <person name="Saunders E."/>
            <person name="Brettin T."/>
            <person name="Detter J.C."/>
            <person name="Goker M."/>
            <person name="Bristow J."/>
            <person name="Eisen J.A."/>
            <person name="Markowitz V."/>
            <person name="Hugenholtz P."/>
            <person name="Kyrpides N.C."/>
            <person name="Klenk H.P."/>
            <person name="Han C."/>
        </authorList>
    </citation>
    <scope>NUCLEOTIDE SEQUENCE [LARGE SCALE GENOMIC DNA]</scope>
    <source>
        <strain evidence="3">ATCC 49208 / DSM 771 / VKM B-1644</strain>
    </source>
</reference>
<sequence length="203" mass="22622">MAGPKITAYQEALNAFLSKTPEEIILPSGAKYDQDARLYKINYCGMQYSVNQDGGIITPLDKAEKLDYNDETLILQYLTQSSGIPAREKWINFLQLPGGEMHLLPFKNDALFPLAKMFGEDAKAFFSASRKYGAEPIEVGDHAVVIQALPKIPLVVALWMADDEFPAKSNILFDETAPLHLSTASLWVLGIELAKKIMRNRES</sequence>
<dbReference type="HOGENOM" id="CLU_106581_0_1_9"/>
<accession>C8W695</accession>
<dbReference type="STRING" id="485916.Dtox_1302"/>
<dbReference type="Pfam" id="PF12654">
    <property type="entry name" value="DUF3786"/>
    <property type="match status" value="1"/>
</dbReference>
<keyword evidence="3" id="KW-1185">Reference proteome</keyword>
<dbReference type="RefSeq" id="WP_015756899.1">
    <property type="nucleotide sequence ID" value="NC_013216.1"/>
</dbReference>
<protein>
    <recommendedName>
        <fullName evidence="1">DUF3786 domain-containing protein</fullName>
    </recommendedName>
</protein>
<organism evidence="2 3">
    <name type="scientific">Desulfofarcimen acetoxidans (strain ATCC 49208 / DSM 771 / KCTC 5769 / VKM B-1644 / 5575)</name>
    <name type="common">Desulfotomaculum acetoxidans</name>
    <dbReference type="NCBI Taxonomy" id="485916"/>
    <lineage>
        <taxon>Bacteria</taxon>
        <taxon>Bacillati</taxon>
        <taxon>Bacillota</taxon>
        <taxon>Clostridia</taxon>
        <taxon>Eubacteriales</taxon>
        <taxon>Peptococcaceae</taxon>
        <taxon>Desulfofarcimen</taxon>
    </lineage>
</organism>
<name>C8W695_DESAS</name>
<dbReference type="KEGG" id="dae:Dtox_1302"/>
<dbReference type="AlphaFoldDB" id="C8W695"/>
<dbReference type="eggNOG" id="COG1456">
    <property type="taxonomic scope" value="Bacteria"/>
</dbReference>
<gene>
    <name evidence="2" type="ordered locus">Dtox_1302</name>
</gene>
<evidence type="ECO:0000259" key="1">
    <source>
        <dbReference type="Pfam" id="PF12654"/>
    </source>
</evidence>
<feature type="domain" description="DUF3786" evidence="1">
    <location>
        <begin position="21"/>
        <end position="195"/>
    </location>
</feature>